<sequence length="331" mass="36293">MDRTTSGHAVRFGLLGCADIAARRTLPALAEVDQARLVAVSSRDAAKAADFATRFDALAVTGYQRLLDSADIDAVYIPLPPALHAEWVEKALHAGRHVLVEKPLSTDPGTTARLLRLAEERGLVLMENSMYLRHSQHAAVQDLMAKGAIGEVLGFESTFVIPPRPESDIRHVRELGGGALLDVGPYPLGAALHFLGPDLEFVGAVLRHDRRRDVDLSGSVLLTTATGAQIRLGFGLENSYRSHYGVAGSTGRIDLERAFTPHQTHRPVIVLDRSGDREEIVLPADHQFRAMIVEFADVVRGDRRPNESTARSRRLAGLVAEIHHRARRVYR</sequence>
<keyword evidence="6" id="KW-1185">Reference proteome</keyword>
<dbReference type="PANTHER" id="PTHR22604:SF105">
    <property type="entry name" value="TRANS-1,2-DIHYDROBENZENE-1,2-DIOL DEHYDROGENASE"/>
    <property type="match status" value="1"/>
</dbReference>
<proteinExistence type="inferred from homology"/>
<dbReference type="SUPFAM" id="SSF51735">
    <property type="entry name" value="NAD(P)-binding Rossmann-fold domains"/>
    <property type="match status" value="1"/>
</dbReference>
<dbReference type="EMBL" id="CP014859">
    <property type="protein sequence ID" value="AOS63987.1"/>
    <property type="molecule type" value="Genomic_DNA"/>
</dbReference>
<reference evidence="6" key="1">
    <citation type="submission" date="2016-03" db="EMBL/GenBank/DDBJ databases">
        <title>Complete genome sequence of the type strain Actinoalloteichus hymeniacidonis DSM 45092.</title>
        <authorList>
            <person name="Schaffert L."/>
            <person name="Albersmeier A."/>
            <person name="Winkler A."/>
            <person name="Kalinowski J."/>
            <person name="Zotchev S."/>
            <person name="Ruckert C."/>
        </authorList>
    </citation>
    <scope>NUCLEOTIDE SEQUENCE [LARGE SCALE GENOMIC DNA]</scope>
    <source>
        <strain evidence="6">HPA177(T) (DSM 45092(T))</strain>
    </source>
</reference>
<dbReference type="Gene3D" id="3.30.360.10">
    <property type="entry name" value="Dihydrodipicolinate Reductase, domain 2"/>
    <property type="match status" value="1"/>
</dbReference>
<protein>
    <submittedName>
        <fullName evidence="5">Dehydrogenase</fullName>
    </submittedName>
</protein>
<dbReference type="Pfam" id="PF01408">
    <property type="entry name" value="GFO_IDH_MocA"/>
    <property type="match status" value="1"/>
</dbReference>
<feature type="domain" description="GFO/IDH/MocA-like oxidoreductase" evidence="4">
    <location>
        <begin position="138"/>
        <end position="253"/>
    </location>
</feature>
<dbReference type="RefSeq" id="WP_069850008.1">
    <property type="nucleotide sequence ID" value="NZ_CP014859.1"/>
</dbReference>
<feature type="domain" description="Gfo/Idh/MocA-like oxidoreductase N-terminal" evidence="3">
    <location>
        <begin position="10"/>
        <end position="128"/>
    </location>
</feature>
<evidence type="ECO:0000256" key="1">
    <source>
        <dbReference type="ARBA" id="ARBA00010928"/>
    </source>
</evidence>
<dbReference type="GO" id="GO:0016491">
    <property type="term" value="F:oxidoreductase activity"/>
    <property type="evidence" value="ECO:0007669"/>
    <property type="project" value="UniProtKB-KW"/>
</dbReference>
<dbReference type="SUPFAM" id="SSF55347">
    <property type="entry name" value="Glyceraldehyde-3-phosphate dehydrogenase-like, C-terminal domain"/>
    <property type="match status" value="1"/>
</dbReference>
<dbReference type="Gene3D" id="3.40.50.720">
    <property type="entry name" value="NAD(P)-binding Rossmann-like Domain"/>
    <property type="match status" value="1"/>
</dbReference>
<evidence type="ECO:0000313" key="6">
    <source>
        <dbReference type="Proteomes" id="UP000095210"/>
    </source>
</evidence>
<dbReference type="PANTHER" id="PTHR22604">
    <property type="entry name" value="OXIDOREDUCTASES"/>
    <property type="match status" value="1"/>
</dbReference>
<dbReference type="Proteomes" id="UP000095210">
    <property type="component" value="Chromosome"/>
</dbReference>
<dbReference type="Pfam" id="PF22725">
    <property type="entry name" value="GFO_IDH_MocA_C3"/>
    <property type="match status" value="1"/>
</dbReference>
<dbReference type="InterPro" id="IPR050984">
    <property type="entry name" value="Gfo/Idh/MocA_domain"/>
</dbReference>
<evidence type="ECO:0000313" key="5">
    <source>
        <dbReference type="EMBL" id="AOS63987.1"/>
    </source>
</evidence>
<evidence type="ECO:0000259" key="3">
    <source>
        <dbReference type="Pfam" id="PF01408"/>
    </source>
</evidence>
<gene>
    <name evidence="5" type="ORF">TL08_15910</name>
</gene>
<accession>A0AAC9HQY5</accession>
<dbReference type="AlphaFoldDB" id="A0AAC9HQY5"/>
<keyword evidence="2" id="KW-0560">Oxidoreductase</keyword>
<evidence type="ECO:0000256" key="2">
    <source>
        <dbReference type="ARBA" id="ARBA00023002"/>
    </source>
</evidence>
<dbReference type="GO" id="GO:0000166">
    <property type="term" value="F:nucleotide binding"/>
    <property type="evidence" value="ECO:0007669"/>
    <property type="project" value="InterPro"/>
</dbReference>
<name>A0AAC9HQY5_9PSEU</name>
<dbReference type="InterPro" id="IPR036291">
    <property type="entry name" value="NAD(P)-bd_dom_sf"/>
</dbReference>
<comment type="similarity">
    <text evidence="1">Belongs to the Gfo/Idh/MocA family.</text>
</comment>
<dbReference type="KEGG" id="ahm:TL08_15910"/>
<dbReference type="InterPro" id="IPR000683">
    <property type="entry name" value="Gfo/Idh/MocA-like_OxRdtase_N"/>
</dbReference>
<evidence type="ECO:0000259" key="4">
    <source>
        <dbReference type="Pfam" id="PF22725"/>
    </source>
</evidence>
<organism evidence="5 6">
    <name type="scientific">Actinoalloteichus hymeniacidonis</name>
    <dbReference type="NCBI Taxonomy" id="340345"/>
    <lineage>
        <taxon>Bacteria</taxon>
        <taxon>Bacillati</taxon>
        <taxon>Actinomycetota</taxon>
        <taxon>Actinomycetes</taxon>
        <taxon>Pseudonocardiales</taxon>
        <taxon>Pseudonocardiaceae</taxon>
        <taxon>Actinoalloteichus</taxon>
    </lineage>
</organism>
<dbReference type="InterPro" id="IPR055170">
    <property type="entry name" value="GFO_IDH_MocA-like_dom"/>
</dbReference>